<dbReference type="EMBL" id="AZBU02000001">
    <property type="protein sequence ID" value="TMS33244.1"/>
    <property type="molecule type" value="Genomic_DNA"/>
</dbReference>
<sequence>MRCSERLSLSDIGVNRPLLARATFYWRSVKLIIKVCIGRKLRGSVARPASDMYAQSDKTRQRQEATSFRALPAFQTKHSVFSQLNYLYCFYNGCLALIYP</sequence>
<reference evidence="1 2" key="2">
    <citation type="journal article" date="2019" name="G3 (Bethesda)">
        <title>Hybrid Assembly of the Genome of the Entomopathogenic Nematode Steinernema carpocapsae Identifies the X-Chromosome.</title>
        <authorList>
            <person name="Serra L."/>
            <person name="Macchietto M."/>
            <person name="Macias-Munoz A."/>
            <person name="McGill C.J."/>
            <person name="Rodriguez I.M."/>
            <person name="Rodriguez B."/>
            <person name="Murad R."/>
            <person name="Mortazavi A."/>
        </authorList>
    </citation>
    <scope>NUCLEOTIDE SEQUENCE [LARGE SCALE GENOMIC DNA]</scope>
    <source>
        <strain evidence="1 2">ALL</strain>
    </source>
</reference>
<gene>
    <name evidence="1" type="ORF">L596_001005</name>
</gene>
<protein>
    <submittedName>
        <fullName evidence="1">Uncharacterized protein</fullName>
    </submittedName>
</protein>
<accession>A0A4U8UK14</accession>
<organism evidence="1 2">
    <name type="scientific">Steinernema carpocapsae</name>
    <name type="common">Entomopathogenic nematode</name>
    <dbReference type="NCBI Taxonomy" id="34508"/>
    <lineage>
        <taxon>Eukaryota</taxon>
        <taxon>Metazoa</taxon>
        <taxon>Ecdysozoa</taxon>
        <taxon>Nematoda</taxon>
        <taxon>Chromadorea</taxon>
        <taxon>Rhabditida</taxon>
        <taxon>Tylenchina</taxon>
        <taxon>Panagrolaimomorpha</taxon>
        <taxon>Strongyloidoidea</taxon>
        <taxon>Steinernematidae</taxon>
        <taxon>Steinernema</taxon>
    </lineage>
</organism>
<dbReference type="AlphaFoldDB" id="A0A4U8UK14"/>
<proteinExistence type="predicted"/>
<reference evidence="1 2" key="1">
    <citation type="journal article" date="2015" name="Genome Biol.">
        <title>Comparative genomics of Steinernema reveals deeply conserved gene regulatory networks.</title>
        <authorList>
            <person name="Dillman A.R."/>
            <person name="Macchietto M."/>
            <person name="Porter C.F."/>
            <person name="Rogers A."/>
            <person name="Williams B."/>
            <person name="Antoshechkin I."/>
            <person name="Lee M.M."/>
            <person name="Goodwin Z."/>
            <person name="Lu X."/>
            <person name="Lewis E.E."/>
            <person name="Goodrich-Blair H."/>
            <person name="Stock S.P."/>
            <person name="Adams B.J."/>
            <person name="Sternberg P.W."/>
            <person name="Mortazavi A."/>
        </authorList>
    </citation>
    <scope>NUCLEOTIDE SEQUENCE [LARGE SCALE GENOMIC DNA]</scope>
    <source>
        <strain evidence="1 2">ALL</strain>
    </source>
</reference>
<evidence type="ECO:0000313" key="2">
    <source>
        <dbReference type="Proteomes" id="UP000298663"/>
    </source>
</evidence>
<comment type="caution">
    <text evidence="1">The sequence shown here is derived from an EMBL/GenBank/DDBJ whole genome shotgun (WGS) entry which is preliminary data.</text>
</comment>
<dbReference type="Proteomes" id="UP000298663">
    <property type="component" value="Unassembled WGS sequence"/>
</dbReference>
<evidence type="ECO:0000313" key="1">
    <source>
        <dbReference type="EMBL" id="TMS33244.1"/>
    </source>
</evidence>
<name>A0A4U8UK14_STECR</name>
<keyword evidence="2" id="KW-1185">Reference proteome</keyword>